<dbReference type="PRINTS" id="PR01021">
    <property type="entry name" value="OMPADOMAIN"/>
</dbReference>
<dbReference type="SUPFAM" id="SSF82171">
    <property type="entry name" value="DPP6 N-terminal domain-like"/>
    <property type="match status" value="1"/>
</dbReference>
<dbReference type="PANTHER" id="PTHR30329:SF21">
    <property type="entry name" value="LIPOPROTEIN YIAD-RELATED"/>
    <property type="match status" value="1"/>
</dbReference>
<dbReference type="InterPro" id="IPR019734">
    <property type="entry name" value="TPR_rpt"/>
</dbReference>
<proteinExistence type="predicted"/>
<evidence type="ECO:0000256" key="2">
    <source>
        <dbReference type="ARBA" id="ARBA00023136"/>
    </source>
</evidence>
<comment type="subcellular location">
    <subcellularLocation>
        <location evidence="1">Cell outer membrane</location>
    </subcellularLocation>
</comment>
<dbReference type="Gene3D" id="2.60.40.1120">
    <property type="entry name" value="Carboxypeptidase-like, regulatory domain"/>
    <property type="match status" value="1"/>
</dbReference>
<feature type="repeat" description="TPR" evidence="4">
    <location>
        <begin position="56"/>
        <end position="89"/>
    </location>
</feature>
<dbReference type="InterPro" id="IPR036737">
    <property type="entry name" value="OmpA-like_sf"/>
</dbReference>
<dbReference type="PROSITE" id="PS51123">
    <property type="entry name" value="OMPA_2"/>
    <property type="match status" value="1"/>
</dbReference>
<keyword evidence="4" id="KW-0802">TPR repeat</keyword>
<dbReference type="OrthoDB" id="9809364at2"/>
<feature type="chain" id="PRO_5015458300" evidence="6">
    <location>
        <begin position="24"/>
        <end position="647"/>
    </location>
</feature>
<gene>
    <name evidence="8" type="ORF">DB891_06305</name>
</gene>
<keyword evidence="8" id="KW-0966">Cell projection</keyword>
<accession>A0A2U1JYJ0</accession>
<keyword evidence="3" id="KW-0998">Cell outer membrane</keyword>
<evidence type="ECO:0000256" key="6">
    <source>
        <dbReference type="SAM" id="SignalP"/>
    </source>
</evidence>
<dbReference type="Pfam" id="PF00691">
    <property type="entry name" value="OmpA"/>
    <property type="match status" value="1"/>
</dbReference>
<dbReference type="Gene3D" id="3.30.1330.60">
    <property type="entry name" value="OmpA-like domain"/>
    <property type="match status" value="1"/>
</dbReference>
<evidence type="ECO:0000259" key="7">
    <source>
        <dbReference type="PROSITE" id="PS51123"/>
    </source>
</evidence>
<reference evidence="8 9" key="1">
    <citation type="submission" date="2018-04" db="EMBL/GenBank/DDBJ databases">
        <title>Flavobacterium sp. nov., isolated from glacier ice.</title>
        <authorList>
            <person name="Liu Q."/>
            <person name="Xin Y.-H."/>
        </authorList>
    </citation>
    <scope>NUCLEOTIDE SEQUENCE [LARGE SCALE GENOMIC DNA]</scope>
    <source>
        <strain evidence="8 9">LB2P30</strain>
    </source>
</reference>
<organism evidence="8 9">
    <name type="scientific">Flavobacterium laiguense</name>
    <dbReference type="NCBI Taxonomy" id="2169409"/>
    <lineage>
        <taxon>Bacteria</taxon>
        <taxon>Pseudomonadati</taxon>
        <taxon>Bacteroidota</taxon>
        <taxon>Flavobacteriia</taxon>
        <taxon>Flavobacteriales</taxon>
        <taxon>Flavobacteriaceae</taxon>
        <taxon>Flavobacterium</taxon>
    </lineage>
</organism>
<name>A0A2U1JYJ0_9FLAO</name>
<dbReference type="Gene3D" id="2.120.10.30">
    <property type="entry name" value="TolB, C-terminal domain"/>
    <property type="match status" value="1"/>
</dbReference>
<dbReference type="PANTHER" id="PTHR30329">
    <property type="entry name" value="STATOR ELEMENT OF FLAGELLAR MOTOR COMPLEX"/>
    <property type="match status" value="1"/>
</dbReference>
<dbReference type="Pfam" id="PF07676">
    <property type="entry name" value="PD40"/>
    <property type="match status" value="2"/>
</dbReference>
<dbReference type="AlphaFoldDB" id="A0A2U1JYJ0"/>
<evidence type="ECO:0000256" key="4">
    <source>
        <dbReference type="PROSITE-ProRule" id="PRU00339"/>
    </source>
</evidence>
<dbReference type="GO" id="GO:0009279">
    <property type="term" value="C:cell outer membrane"/>
    <property type="evidence" value="ECO:0007669"/>
    <property type="project" value="UniProtKB-SubCell"/>
</dbReference>
<evidence type="ECO:0000256" key="1">
    <source>
        <dbReference type="ARBA" id="ARBA00004442"/>
    </source>
</evidence>
<dbReference type="SUPFAM" id="SSF48452">
    <property type="entry name" value="TPR-like"/>
    <property type="match status" value="1"/>
</dbReference>
<protein>
    <submittedName>
        <fullName evidence="8">Flagellar motor protein MotB</fullName>
    </submittedName>
</protein>
<keyword evidence="9" id="KW-1185">Reference proteome</keyword>
<keyword evidence="6" id="KW-0732">Signal</keyword>
<dbReference type="SUPFAM" id="SSF103088">
    <property type="entry name" value="OmpA-like"/>
    <property type="match status" value="1"/>
</dbReference>
<dbReference type="PROSITE" id="PS50005">
    <property type="entry name" value="TPR"/>
    <property type="match status" value="1"/>
</dbReference>
<dbReference type="CDD" id="cd07185">
    <property type="entry name" value="OmpA_C-like"/>
    <property type="match status" value="1"/>
</dbReference>
<keyword evidence="8" id="KW-0969">Cilium</keyword>
<dbReference type="InterPro" id="IPR011042">
    <property type="entry name" value="6-blade_b-propeller_TolB-like"/>
</dbReference>
<dbReference type="EMBL" id="QCZH01000004">
    <property type="protein sequence ID" value="PWA10297.1"/>
    <property type="molecule type" value="Genomic_DNA"/>
</dbReference>
<dbReference type="Gene3D" id="1.25.40.10">
    <property type="entry name" value="Tetratricopeptide repeat domain"/>
    <property type="match status" value="1"/>
</dbReference>
<keyword evidence="8" id="KW-0282">Flagellum</keyword>
<dbReference type="RefSeq" id="WP_116761696.1">
    <property type="nucleotide sequence ID" value="NZ_QCZH01000004.1"/>
</dbReference>
<evidence type="ECO:0000256" key="3">
    <source>
        <dbReference type="ARBA" id="ARBA00023237"/>
    </source>
</evidence>
<dbReference type="SUPFAM" id="SSF49464">
    <property type="entry name" value="Carboxypeptidase regulatory domain-like"/>
    <property type="match status" value="1"/>
</dbReference>
<dbReference type="InterPro" id="IPR008969">
    <property type="entry name" value="CarboxyPept-like_regulatory"/>
</dbReference>
<evidence type="ECO:0000313" key="8">
    <source>
        <dbReference type="EMBL" id="PWA10297.1"/>
    </source>
</evidence>
<feature type="signal peptide" evidence="6">
    <location>
        <begin position="1"/>
        <end position="23"/>
    </location>
</feature>
<dbReference type="InterPro" id="IPR006665">
    <property type="entry name" value="OmpA-like"/>
</dbReference>
<dbReference type="InterPro" id="IPR011659">
    <property type="entry name" value="WD40"/>
</dbReference>
<keyword evidence="2 5" id="KW-0472">Membrane</keyword>
<dbReference type="InterPro" id="IPR006664">
    <property type="entry name" value="OMP_bac"/>
</dbReference>
<dbReference type="Proteomes" id="UP000245618">
    <property type="component" value="Unassembled WGS sequence"/>
</dbReference>
<sequence length="647" mass="73197">MKIKKIVYSLLLSVLFLKGFAQKTTMAKAEDNYDRYAYVDAIANYEKVAEKGYQDEKMFQKLGNAYYFKAELPQALKWYGQLFTLYPEQEAEYFYRYSQVLKSAGNYAKADQMLEQFNAKSGNDKRGTLFIDNKNYLEEIKANSGRFQVVDAGVNSEFSDYGSSFLGDKLVFASARDTGGVAKKVFKWTNTSFTNLYWSEMKPDGEMGKPERFERKINSMFNESTPVFTQDGKTMYFTRNNFLEGKRGRDANKNTLLKLYKASLNDKGEWGNVIELPFNSNQYSLAHPALSVDEKTLYFASDMPGTLGQSDLFSVKISAEGKYGKPENLGAGINTEGRETFPFISADNELYFASDGRPGLGGLDIYVAKIGVNESFYGIQNVGEPINSNQDDFAFLINSKKRYGFFTSNREGGKGYDDIYRFVENTKLTCEQIVSGLVTDLDSGQILAGAKMSLFDGDFKPLQVTQTDEKGYYGFPVECGKAYYVRTEKDEYQTKEGSLKTESYTDSKDFPVVLEKRIKSIAVGTDLAKTLDIPIIYFDLDKSFIRKDATFELAKIVVVMEEFPEMKIEVRSHTDSRQTAKYNEKLSDRRAKATVAWLVKNGVNSTRIIGKGYGESQLVNHCADGVKCTEEEHQANRRSEFIIVSIK</sequence>
<dbReference type="InterPro" id="IPR050330">
    <property type="entry name" value="Bact_OuterMem_StrucFunc"/>
</dbReference>
<feature type="domain" description="OmpA-like" evidence="7">
    <location>
        <begin position="525"/>
        <end position="647"/>
    </location>
</feature>
<comment type="caution">
    <text evidence="8">The sequence shown here is derived from an EMBL/GenBank/DDBJ whole genome shotgun (WGS) entry which is preliminary data.</text>
</comment>
<dbReference type="InterPro" id="IPR011990">
    <property type="entry name" value="TPR-like_helical_dom_sf"/>
</dbReference>
<evidence type="ECO:0000256" key="5">
    <source>
        <dbReference type="PROSITE-ProRule" id="PRU00473"/>
    </source>
</evidence>
<evidence type="ECO:0000313" key="9">
    <source>
        <dbReference type="Proteomes" id="UP000245618"/>
    </source>
</evidence>